<sequence>MARPTDSPELEIVFLASDISRMFRKRFDNAARSFGVTGSQWRVLGMLNARPGESQAVLAAELEVEAITAGRMIDRLEKAGLVERRADPADRRTWRLHLTAAGGRLLEQLRGTVSDVTGGVLAGFGPIEQDQLRTLLARLRQNLDGER</sequence>
<feature type="domain" description="HTH marR-type" evidence="4">
    <location>
        <begin position="9"/>
        <end position="141"/>
    </location>
</feature>
<proteinExistence type="predicted"/>
<dbReference type="PANTHER" id="PTHR33164">
    <property type="entry name" value="TRANSCRIPTIONAL REGULATOR, MARR FAMILY"/>
    <property type="match status" value="1"/>
</dbReference>
<dbReference type="Gene3D" id="1.10.10.10">
    <property type="entry name" value="Winged helix-like DNA-binding domain superfamily/Winged helix DNA-binding domain"/>
    <property type="match status" value="1"/>
</dbReference>
<keyword evidence="6" id="KW-1185">Reference proteome</keyword>
<keyword evidence="1" id="KW-0805">Transcription regulation</keyword>
<dbReference type="GO" id="GO:0003677">
    <property type="term" value="F:DNA binding"/>
    <property type="evidence" value="ECO:0007669"/>
    <property type="project" value="UniProtKB-KW"/>
</dbReference>
<dbReference type="GO" id="GO:0006950">
    <property type="term" value="P:response to stress"/>
    <property type="evidence" value="ECO:0007669"/>
    <property type="project" value="TreeGrafter"/>
</dbReference>
<dbReference type="AlphaFoldDB" id="A0A7X1FY81"/>
<dbReference type="SUPFAM" id="SSF46785">
    <property type="entry name" value="Winged helix' DNA-binding domain"/>
    <property type="match status" value="1"/>
</dbReference>
<evidence type="ECO:0000256" key="2">
    <source>
        <dbReference type="ARBA" id="ARBA00023125"/>
    </source>
</evidence>
<evidence type="ECO:0000256" key="1">
    <source>
        <dbReference type="ARBA" id="ARBA00023015"/>
    </source>
</evidence>
<keyword evidence="3" id="KW-0804">Transcription</keyword>
<dbReference type="SMART" id="SM00347">
    <property type="entry name" value="HTH_MARR"/>
    <property type="match status" value="1"/>
</dbReference>
<dbReference type="Pfam" id="PF12802">
    <property type="entry name" value="MarR_2"/>
    <property type="match status" value="1"/>
</dbReference>
<reference evidence="5 6" key="1">
    <citation type="submission" date="2020-08" db="EMBL/GenBank/DDBJ databases">
        <title>The genome sequence of type strain Novosphingobium piscinae KCTC 42194.</title>
        <authorList>
            <person name="Liu Y."/>
        </authorList>
    </citation>
    <scope>NUCLEOTIDE SEQUENCE [LARGE SCALE GENOMIC DNA]</scope>
    <source>
        <strain evidence="5 6">KCTC 42194</strain>
    </source>
</reference>
<evidence type="ECO:0000313" key="6">
    <source>
        <dbReference type="Proteomes" id="UP000551327"/>
    </source>
</evidence>
<name>A0A7X1FY81_9SPHN</name>
<dbReference type="PROSITE" id="PS50995">
    <property type="entry name" value="HTH_MARR_2"/>
    <property type="match status" value="1"/>
</dbReference>
<dbReference type="PRINTS" id="PR00598">
    <property type="entry name" value="HTHMARR"/>
</dbReference>
<gene>
    <name evidence="5" type="ORF">H7F53_08470</name>
</gene>
<dbReference type="PANTHER" id="PTHR33164:SF64">
    <property type="entry name" value="TRANSCRIPTIONAL REGULATOR SLYA"/>
    <property type="match status" value="1"/>
</dbReference>
<dbReference type="PROSITE" id="PS01117">
    <property type="entry name" value="HTH_MARR_1"/>
    <property type="match status" value="1"/>
</dbReference>
<dbReference type="InterPro" id="IPR000835">
    <property type="entry name" value="HTH_MarR-typ"/>
</dbReference>
<evidence type="ECO:0000259" key="4">
    <source>
        <dbReference type="PROSITE" id="PS50995"/>
    </source>
</evidence>
<dbReference type="Proteomes" id="UP000551327">
    <property type="component" value="Unassembled WGS sequence"/>
</dbReference>
<dbReference type="GO" id="GO:0003700">
    <property type="term" value="F:DNA-binding transcription factor activity"/>
    <property type="evidence" value="ECO:0007669"/>
    <property type="project" value="InterPro"/>
</dbReference>
<dbReference type="InterPro" id="IPR036390">
    <property type="entry name" value="WH_DNA-bd_sf"/>
</dbReference>
<dbReference type="EMBL" id="JACLAX010000007">
    <property type="protein sequence ID" value="MBC2669175.1"/>
    <property type="molecule type" value="Genomic_DNA"/>
</dbReference>
<evidence type="ECO:0000256" key="3">
    <source>
        <dbReference type="ARBA" id="ARBA00023163"/>
    </source>
</evidence>
<comment type="caution">
    <text evidence="5">The sequence shown here is derived from an EMBL/GenBank/DDBJ whole genome shotgun (WGS) entry which is preliminary data.</text>
</comment>
<protein>
    <submittedName>
        <fullName evidence="5">MarR family transcriptional regulator</fullName>
    </submittedName>
</protein>
<organism evidence="5 6">
    <name type="scientific">Novosphingobium piscinae</name>
    <dbReference type="NCBI Taxonomy" id="1507448"/>
    <lineage>
        <taxon>Bacteria</taxon>
        <taxon>Pseudomonadati</taxon>
        <taxon>Pseudomonadota</taxon>
        <taxon>Alphaproteobacteria</taxon>
        <taxon>Sphingomonadales</taxon>
        <taxon>Sphingomonadaceae</taxon>
        <taxon>Novosphingobium</taxon>
    </lineage>
</organism>
<evidence type="ECO:0000313" key="5">
    <source>
        <dbReference type="EMBL" id="MBC2669175.1"/>
    </source>
</evidence>
<keyword evidence="2" id="KW-0238">DNA-binding</keyword>
<dbReference type="InterPro" id="IPR023187">
    <property type="entry name" value="Tscrpt_reg_MarR-type_CS"/>
</dbReference>
<dbReference type="RefSeq" id="WP_185679069.1">
    <property type="nucleotide sequence ID" value="NZ_JACLAX010000007.1"/>
</dbReference>
<accession>A0A7X1FY81</accession>
<dbReference type="InterPro" id="IPR036388">
    <property type="entry name" value="WH-like_DNA-bd_sf"/>
</dbReference>
<dbReference type="InterPro" id="IPR039422">
    <property type="entry name" value="MarR/SlyA-like"/>
</dbReference>